<protein>
    <submittedName>
        <fullName evidence="10">FCS-Like Zinc finger 5 isoform X2</fullName>
    </submittedName>
</protein>
<dbReference type="GeneID" id="110802750"/>
<dbReference type="Proteomes" id="UP000813463">
    <property type="component" value="Chromosome 4"/>
</dbReference>
<feature type="zinc finger region" description="FLZ-type" evidence="6">
    <location>
        <begin position="88"/>
        <end position="132"/>
    </location>
</feature>
<feature type="domain" description="FLZ-type" evidence="8">
    <location>
        <begin position="88"/>
        <end position="132"/>
    </location>
</feature>
<keyword evidence="5" id="KW-0863">Zinc-finger</keyword>
<reference evidence="10" key="2">
    <citation type="submission" date="2025-08" db="UniProtKB">
        <authorList>
            <consortium name="RefSeq"/>
        </authorList>
    </citation>
    <scope>IDENTIFICATION</scope>
    <source>
        <tissue evidence="10">Leaf</tissue>
    </source>
</reference>
<dbReference type="RefSeq" id="XP_021863894.1">
    <property type="nucleotide sequence ID" value="XM_022008202.2"/>
</dbReference>
<evidence type="ECO:0000256" key="6">
    <source>
        <dbReference type="PROSITE-ProRule" id="PRU01131"/>
    </source>
</evidence>
<dbReference type="PANTHER" id="PTHR33059">
    <property type="entry name" value="FCS-LIKE ZINC FINGER 5"/>
    <property type="match status" value="1"/>
</dbReference>
<dbReference type="KEGG" id="soe:110802750"/>
<dbReference type="Pfam" id="PF04570">
    <property type="entry name" value="zf-FLZ"/>
    <property type="match status" value="1"/>
</dbReference>
<dbReference type="InterPro" id="IPR007650">
    <property type="entry name" value="Zf-FLZ_dom"/>
</dbReference>
<proteinExistence type="inferred from homology"/>
<feature type="region of interest" description="Disordered" evidence="7">
    <location>
        <begin position="1"/>
        <end position="51"/>
    </location>
</feature>
<evidence type="ECO:0000256" key="7">
    <source>
        <dbReference type="SAM" id="MobiDB-lite"/>
    </source>
</evidence>
<evidence type="ECO:0000256" key="3">
    <source>
        <dbReference type="ARBA" id="ARBA00022490"/>
    </source>
</evidence>
<keyword evidence="4" id="KW-0479">Metal-binding</keyword>
<keyword evidence="9" id="KW-1185">Reference proteome</keyword>
<evidence type="ECO:0000256" key="1">
    <source>
        <dbReference type="ARBA" id="ARBA00004496"/>
    </source>
</evidence>
<sequence length="160" mass="18250">MMLGKRPRRHPMKRTTSMTEFSFDDLSVVHPPPSSGDSGSNSPSCDDRDRDRDRHHQMMMGFVSPRPHLNRRNSADFALRPDSSVNNTFLRTCCLCTRRLAPARDIYMYRGDSAFCSLECREQQMTQDEWKEKCTTKESNSSSHSTPVVSSTKSEKIAAL</sequence>
<organism evidence="9 10">
    <name type="scientific">Spinacia oleracea</name>
    <name type="common">Spinach</name>
    <dbReference type="NCBI Taxonomy" id="3562"/>
    <lineage>
        <taxon>Eukaryota</taxon>
        <taxon>Viridiplantae</taxon>
        <taxon>Streptophyta</taxon>
        <taxon>Embryophyta</taxon>
        <taxon>Tracheophyta</taxon>
        <taxon>Spermatophyta</taxon>
        <taxon>Magnoliopsida</taxon>
        <taxon>eudicotyledons</taxon>
        <taxon>Gunneridae</taxon>
        <taxon>Pentapetalae</taxon>
        <taxon>Caryophyllales</taxon>
        <taxon>Chenopodiaceae</taxon>
        <taxon>Chenopodioideae</taxon>
        <taxon>Anserineae</taxon>
        <taxon>Spinacia</taxon>
    </lineage>
</organism>
<evidence type="ECO:0000256" key="4">
    <source>
        <dbReference type="ARBA" id="ARBA00022723"/>
    </source>
</evidence>
<dbReference type="PROSITE" id="PS51795">
    <property type="entry name" value="ZF_FLZ"/>
    <property type="match status" value="1"/>
</dbReference>
<name>A0A9R0J9S7_SPIOL</name>
<feature type="compositionally biased region" description="Low complexity" evidence="7">
    <location>
        <begin position="139"/>
        <end position="152"/>
    </location>
</feature>
<evidence type="ECO:0000256" key="2">
    <source>
        <dbReference type="ARBA" id="ARBA00009374"/>
    </source>
</evidence>
<evidence type="ECO:0000313" key="9">
    <source>
        <dbReference type="Proteomes" id="UP000813463"/>
    </source>
</evidence>
<feature type="region of interest" description="Disordered" evidence="7">
    <location>
        <begin position="131"/>
        <end position="160"/>
    </location>
</feature>
<feature type="compositionally biased region" description="Low complexity" evidence="7">
    <location>
        <begin position="35"/>
        <end position="44"/>
    </location>
</feature>
<accession>A0A9R0J9S7</accession>
<dbReference type="GO" id="GO:0008270">
    <property type="term" value="F:zinc ion binding"/>
    <property type="evidence" value="ECO:0007669"/>
    <property type="project" value="UniProtKB-KW"/>
</dbReference>
<evidence type="ECO:0000256" key="5">
    <source>
        <dbReference type="ARBA" id="ARBA00022771"/>
    </source>
</evidence>
<evidence type="ECO:0000313" key="10">
    <source>
        <dbReference type="RefSeq" id="XP_021863894.1"/>
    </source>
</evidence>
<dbReference type="PANTHER" id="PTHR33059:SF4">
    <property type="entry name" value="FCS-LIKE ZINC FINGER 5"/>
    <property type="match status" value="1"/>
</dbReference>
<comment type="subcellular location">
    <subcellularLocation>
        <location evidence="1">Cytoplasm</location>
    </subcellularLocation>
</comment>
<reference evidence="9" key="1">
    <citation type="journal article" date="2021" name="Nat. Commun.">
        <title>Genomic analyses provide insights into spinach domestication and the genetic basis of agronomic traits.</title>
        <authorList>
            <person name="Cai X."/>
            <person name="Sun X."/>
            <person name="Xu C."/>
            <person name="Sun H."/>
            <person name="Wang X."/>
            <person name="Ge C."/>
            <person name="Zhang Z."/>
            <person name="Wang Q."/>
            <person name="Fei Z."/>
            <person name="Jiao C."/>
            <person name="Wang Q."/>
        </authorList>
    </citation>
    <scope>NUCLEOTIDE SEQUENCE [LARGE SCALE GENOMIC DNA]</scope>
    <source>
        <strain evidence="9">cv. Varoflay</strain>
    </source>
</reference>
<keyword evidence="5" id="KW-0862">Zinc</keyword>
<dbReference type="AlphaFoldDB" id="A0A9R0J9S7"/>
<dbReference type="OrthoDB" id="1925036at2759"/>
<dbReference type="GO" id="GO:0005737">
    <property type="term" value="C:cytoplasm"/>
    <property type="evidence" value="ECO:0007669"/>
    <property type="project" value="UniProtKB-SubCell"/>
</dbReference>
<feature type="compositionally biased region" description="Basic residues" evidence="7">
    <location>
        <begin position="1"/>
        <end position="13"/>
    </location>
</feature>
<gene>
    <name evidence="10" type="primary">LOC110802750</name>
</gene>
<comment type="similarity">
    <text evidence="2">Belongs to the FLZ family.</text>
</comment>
<keyword evidence="3" id="KW-0963">Cytoplasm</keyword>
<evidence type="ECO:0000259" key="8">
    <source>
        <dbReference type="PROSITE" id="PS51795"/>
    </source>
</evidence>